<keyword evidence="3" id="KW-0805">Transcription regulation</keyword>
<dbReference type="GO" id="GO:0006357">
    <property type="term" value="P:regulation of transcription by RNA polymerase II"/>
    <property type="evidence" value="ECO:0000318"/>
    <property type="project" value="GO_Central"/>
</dbReference>
<evidence type="ECO:0000256" key="6">
    <source>
        <dbReference type="ARBA" id="ARBA00023242"/>
    </source>
</evidence>
<dbReference type="Proteomes" id="UP000009022">
    <property type="component" value="Unassembled WGS sequence"/>
</dbReference>
<evidence type="ECO:0000256" key="3">
    <source>
        <dbReference type="ARBA" id="ARBA00023015"/>
    </source>
</evidence>
<feature type="region of interest" description="Disordered" evidence="8">
    <location>
        <begin position="82"/>
        <end position="137"/>
    </location>
</feature>
<keyword evidence="7" id="KW-0175">Coiled coil</keyword>
<dbReference type="GO" id="GO:0000981">
    <property type="term" value="F:DNA-binding transcription factor activity, RNA polymerase II-specific"/>
    <property type="evidence" value="ECO:0000318"/>
    <property type="project" value="GO_Central"/>
</dbReference>
<evidence type="ECO:0000256" key="5">
    <source>
        <dbReference type="ARBA" id="ARBA00023163"/>
    </source>
</evidence>
<dbReference type="OMA" id="SHANYNK"/>
<keyword evidence="5" id="KW-0804">Transcription</keyword>
<evidence type="ECO:0000256" key="7">
    <source>
        <dbReference type="SAM" id="Coils"/>
    </source>
</evidence>
<dbReference type="PROSITE" id="PS50217">
    <property type="entry name" value="BZIP"/>
    <property type="match status" value="1"/>
</dbReference>
<dbReference type="FunCoup" id="B3RP69">
    <property type="interactions" value="1049"/>
</dbReference>
<dbReference type="GO" id="GO:0016020">
    <property type="term" value="C:membrane"/>
    <property type="evidence" value="ECO:0007669"/>
    <property type="project" value="UniProtKB-SubCell"/>
</dbReference>
<keyword evidence="11" id="KW-1185">Reference proteome</keyword>
<feature type="coiled-coil region" evidence="7">
    <location>
        <begin position="230"/>
        <end position="278"/>
    </location>
</feature>
<accession>B3RP69</accession>
<dbReference type="SMART" id="SM00338">
    <property type="entry name" value="BRLZ"/>
    <property type="match status" value="1"/>
</dbReference>
<dbReference type="HOGENOM" id="CLU_507479_0_0_1"/>
<dbReference type="PANTHER" id="PTHR46164:SF3">
    <property type="entry name" value="ATF6, ISOFORM C"/>
    <property type="match status" value="1"/>
</dbReference>
<keyword evidence="4" id="KW-0238">DNA-binding</keyword>
<dbReference type="OrthoDB" id="644067at2759"/>
<evidence type="ECO:0000256" key="4">
    <source>
        <dbReference type="ARBA" id="ARBA00023125"/>
    </source>
</evidence>
<dbReference type="SUPFAM" id="SSF57959">
    <property type="entry name" value="Leucine zipper domain"/>
    <property type="match status" value="1"/>
</dbReference>
<evidence type="ECO:0000313" key="11">
    <source>
        <dbReference type="Proteomes" id="UP000009022"/>
    </source>
</evidence>
<dbReference type="GO" id="GO:0000978">
    <property type="term" value="F:RNA polymerase II cis-regulatory region sequence-specific DNA binding"/>
    <property type="evidence" value="ECO:0000318"/>
    <property type="project" value="GO_Central"/>
</dbReference>
<dbReference type="GeneID" id="6750630"/>
<comment type="subcellular location">
    <subcellularLocation>
        <location evidence="1">Membrane</location>
        <topology evidence="1">Single-pass membrane protein</topology>
    </subcellularLocation>
</comment>
<dbReference type="InParanoid" id="B3RP69"/>
<name>B3RP69_TRIAD</name>
<evidence type="ECO:0000256" key="1">
    <source>
        <dbReference type="ARBA" id="ARBA00004167"/>
    </source>
</evidence>
<evidence type="ECO:0000256" key="2">
    <source>
        <dbReference type="ARBA" id="ARBA00009050"/>
    </source>
</evidence>
<organism evidence="10 11">
    <name type="scientific">Trichoplax adhaerens</name>
    <name type="common">Trichoplax reptans</name>
    <dbReference type="NCBI Taxonomy" id="10228"/>
    <lineage>
        <taxon>Eukaryota</taxon>
        <taxon>Metazoa</taxon>
        <taxon>Placozoa</taxon>
        <taxon>Uniplacotomia</taxon>
        <taxon>Trichoplacea</taxon>
        <taxon>Trichoplacidae</taxon>
        <taxon>Trichoplax</taxon>
    </lineage>
</organism>
<dbReference type="Pfam" id="PF00170">
    <property type="entry name" value="bZIP_1"/>
    <property type="match status" value="1"/>
</dbReference>
<dbReference type="RefSeq" id="XP_002109415.1">
    <property type="nucleotide sequence ID" value="XM_002109379.1"/>
</dbReference>
<dbReference type="CTD" id="6750630"/>
<dbReference type="InterPro" id="IPR004827">
    <property type="entry name" value="bZIP"/>
</dbReference>
<dbReference type="GO" id="GO:0005634">
    <property type="term" value="C:nucleus"/>
    <property type="evidence" value="ECO:0000318"/>
    <property type="project" value="GO_Central"/>
</dbReference>
<gene>
    <name evidence="10" type="ORF">TRIADDRAFT_53424</name>
</gene>
<dbReference type="PhylomeDB" id="B3RP69"/>
<dbReference type="CDD" id="cd14700">
    <property type="entry name" value="bZIP_ATF6"/>
    <property type="match status" value="1"/>
</dbReference>
<reference evidence="10 11" key="1">
    <citation type="journal article" date="2008" name="Nature">
        <title>The Trichoplax genome and the nature of placozoans.</title>
        <authorList>
            <person name="Srivastava M."/>
            <person name="Begovic E."/>
            <person name="Chapman J."/>
            <person name="Putnam N.H."/>
            <person name="Hellsten U."/>
            <person name="Kawashima T."/>
            <person name="Kuo A."/>
            <person name="Mitros T."/>
            <person name="Salamov A."/>
            <person name="Carpenter M.L."/>
            <person name="Signorovitch A.Y."/>
            <person name="Moreno M.A."/>
            <person name="Kamm K."/>
            <person name="Grimwood J."/>
            <person name="Schmutz J."/>
            <person name="Shapiro H."/>
            <person name="Grigoriev I.V."/>
            <person name="Buss L.W."/>
            <person name="Schierwater B."/>
            <person name="Dellaporta S.L."/>
            <person name="Rokhsar D.S."/>
        </authorList>
    </citation>
    <scope>NUCLEOTIDE SEQUENCE [LARGE SCALE GENOMIC DNA]</scope>
    <source>
        <strain evidence="10 11">Grell-BS-1999</strain>
    </source>
</reference>
<dbReference type="EMBL" id="DS985242">
    <property type="protein sequence ID" value="EDV27581.1"/>
    <property type="molecule type" value="Genomic_DNA"/>
</dbReference>
<dbReference type="Gene3D" id="1.20.5.170">
    <property type="match status" value="1"/>
</dbReference>
<dbReference type="STRING" id="10228.B3RP69"/>
<dbReference type="AlphaFoldDB" id="B3RP69"/>
<keyword evidence="6" id="KW-0539">Nucleus</keyword>
<protein>
    <recommendedName>
        <fullName evidence="9">BZIP domain-containing protein</fullName>
    </recommendedName>
</protein>
<evidence type="ECO:0000259" key="9">
    <source>
        <dbReference type="PROSITE" id="PS50217"/>
    </source>
</evidence>
<dbReference type="PANTHER" id="PTHR46164">
    <property type="entry name" value="ATF6, ISOFORM C"/>
    <property type="match status" value="1"/>
</dbReference>
<feature type="domain" description="BZIP" evidence="9">
    <location>
        <begin position="205"/>
        <end position="268"/>
    </location>
</feature>
<feature type="compositionally biased region" description="Low complexity" evidence="8">
    <location>
        <begin position="91"/>
        <end position="128"/>
    </location>
</feature>
<evidence type="ECO:0000313" key="10">
    <source>
        <dbReference type="EMBL" id="EDV27581.1"/>
    </source>
</evidence>
<dbReference type="InterPro" id="IPR046347">
    <property type="entry name" value="bZIP_sf"/>
</dbReference>
<dbReference type="eggNOG" id="KOG4343">
    <property type="taxonomic scope" value="Eukaryota"/>
</dbReference>
<dbReference type="KEGG" id="tad:TRIADDRAFT_53424"/>
<dbReference type="InterPro" id="IPR051882">
    <property type="entry name" value="ATF_bZIP_TF"/>
</dbReference>
<sequence>MDQGLHDELDPHYNQADGFNTADWDMDCQQFDLENGELDTMLDKLVDQLPRVPDSNWGKSLEFDDSYIDEWLVDNCESPENSHDSGVYLKSEPLSPSNSLGSSSSYQVSNASVAPSPNSESSIKIESPPITPPQNQYIPKDVQQTDISPNSHANYNKVPLVSSVRKIPLAHGRSGTSFTSLEEEIVNKPLPAVDTTKFSTVELKAYKKLQRKIKNRESACLSRKKKKEYLQSLETELNQQAALCNRLKSENESLKLKIQQLEQENVALRQHQESVESNTKFSSNKSHVVLFMVLLFVGFNVTVLNLTSSNTVIDQIPGDDSISVLHGRALLSHKGEQPDIIIGRPSLPLEHSKSYKEFESSSTGCSPVLNKTETQRISRTLLKWHQRQKVEYNFIRKNSVLQDKEAFQKLGSNELAIKPDNAIPRKESEVDNNQIVPYYSDVFSSARDYVSKMFNQSVDTFYVVTFKKDLYLYPPTTGNKNQKQRLSLIMPAFNETYMTTMVKIDCEISNMTFVKLNIPSALATDRFSWFQSAPSVL</sequence>
<proteinExistence type="inferred from homology"/>
<dbReference type="GO" id="GO:0030968">
    <property type="term" value="P:endoplasmic reticulum unfolded protein response"/>
    <property type="evidence" value="ECO:0000318"/>
    <property type="project" value="GO_Central"/>
</dbReference>
<evidence type="ECO:0000256" key="8">
    <source>
        <dbReference type="SAM" id="MobiDB-lite"/>
    </source>
</evidence>
<comment type="similarity">
    <text evidence="2">Belongs to the bZIP family. ATF subfamily.</text>
</comment>